<dbReference type="GO" id="GO:0006081">
    <property type="term" value="P:aldehyde metabolic process"/>
    <property type="evidence" value="ECO:0007669"/>
    <property type="project" value="InterPro"/>
</dbReference>
<evidence type="ECO:0000256" key="6">
    <source>
        <dbReference type="PROSITE-ProRule" id="PRU10007"/>
    </source>
</evidence>
<dbReference type="SUPFAM" id="SSF53720">
    <property type="entry name" value="ALDH-like"/>
    <property type="match status" value="1"/>
</dbReference>
<dbReference type="VEuPathDB" id="AmoebaDB:NfTy_005880"/>
<reference evidence="9 10" key="1">
    <citation type="journal article" date="2019" name="Sci. Rep.">
        <title>Nanopore sequencing improves the draft genome of the human pathogenic amoeba Naegleria fowleri.</title>
        <authorList>
            <person name="Liechti N."/>
            <person name="Schurch N."/>
            <person name="Bruggmann R."/>
            <person name="Wittwer M."/>
        </authorList>
    </citation>
    <scope>NUCLEOTIDE SEQUENCE [LARGE SCALE GENOMIC DNA]</scope>
    <source>
        <strain evidence="9 10">ATCC 30894</strain>
    </source>
</reference>
<dbReference type="AlphaFoldDB" id="A0A6A5CF10"/>
<evidence type="ECO:0000256" key="3">
    <source>
        <dbReference type="ARBA" id="ARBA00023027"/>
    </source>
</evidence>
<dbReference type="Gene3D" id="3.40.605.10">
    <property type="entry name" value="Aldehyde Dehydrogenase, Chain A, domain 1"/>
    <property type="match status" value="1"/>
</dbReference>
<dbReference type="FunFam" id="3.40.309.10:FF:000003">
    <property type="entry name" value="Aldehyde dehydrogenase"/>
    <property type="match status" value="1"/>
</dbReference>
<dbReference type="InterPro" id="IPR029510">
    <property type="entry name" value="Ald_DH_CS_GLU"/>
</dbReference>
<dbReference type="InterPro" id="IPR012394">
    <property type="entry name" value="Aldehyde_DH_NAD(P)"/>
</dbReference>
<dbReference type="OMA" id="EIDWCKQ"/>
<sequence>MLNPSSPNSSNSPTAFTTMVASMKETFQSGVSRKREWRVDQLKRMIAMFEENRSEWELAQEKDLAQTQPLKTTEVNMPIHSAHYLLDNLNRLMATESVPITNTGNIPAEGFIVKEPLGVVLIIGAWNYPISLMGIPFAGALAAGNLVILKPSEVSPNCSALFAKLVPKYFDEKYVRCVEGDASVSTELLKEPYDHIFYTGSIRVGKIIMRAASEHLTPVTLELGGKSPLILDSDIDCTVAANRITWGKTFNCGQTCVAPDYILLDSAVADKFIPALEKAITQMYGEDASKSPDYSRIVSVNHTKRLKGMIDQVKDKVIYGGNVDENAKYVQPTLVLNPDLDNDLVMQEEIFGPIMPIIIYGEKKSDKYPSKLANLDAALKFINSRSKPLALYIYTKNQALVEKIMHITQSGAVGINECVMQVAEELLPFGGVGYSGMGAYHGDSSFYTFTHKKSVLKKKYWLDLDLRYPPLTETKKKLLITALSDNFLTRYIMPVGGWLLSIVNKCLK</sequence>
<dbReference type="EMBL" id="VFQX01000004">
    <property type="protein sequence ID" value="KAF0983865.1"/>
    <property type="molecule type" value="Genomic_DNA"/>
</dbReference>
<feature type="active site" evidence="5">
    <location>
        <position position="256"/>
    </location>
</feature>
<comment type="similarity">
    <text evidence="1 4 7">Belongs to the aldehyde dehydrogenase family.</text>
</comment>
<dbReference type="PROSITE" id="PS00687">
    <property type="entry name" value="ALDEHYDE_DEHYDR_GLU"/>
    <property type="match status" value="1"/>
</dbReference>
<dbReference type="PANTHER" id="PTHR43570:SF16">
    <property type="entry name" value="ALDEHYDE DEHYDROGENASE TYPE III, ISOFORM Q"/>
    <property type="match status" value="1"/>
</dbReference>
<dbReference type="InterPro" id="IPR016163">
    <property type="entry name" value="Ald_DH_C"/>
</dbReference>
<evidence type="ECO:0000313" key="9">
    <source>
        <dbReference type="EMBL" id="KAF0983865.1"/>
    </source>
</evidence>
<dbReference type="OrthoDB" id="440325at2759"/>
<dbReference type="VEuPathDB" id="AmoebaDB:NF0018620"/>
<dbReference type="InterPro" id="IPR016161">
    <property type="entry name" value="Ald_DH/histidinol_DH"/>
</dbReference>
<evidence type="ECO:0000256" key="4">
    <source>
        <dbReference type="PIRNR" id="PIRNR036492"/>
    </source>
</evidence>
<keyword evidence="3" id="KW-0520">NAD</keyword>
<dbReference type="CDD" id="cd07087">
    <property type="entry name" value="ALDH_F3-13-14_CALDH-like"/>
    <property type="match status" value="1"/>
</dbReference>
<comment type="caution">
    <text evidence="9">The sequence shown here is derived from an EMBL/GenBank/DDBJ whole genome shotgun (WGS) entry which is preliminary data.</text>
</comment>
<dbReference type="Pfam" id="PF00171">
    <property type="entry name" value="Aldedh"/>
    <property type="match status" value="1"/>
</dbReference>
<accession>A0A6A5CF10</accession>
<dbReference type="GO" id="GO:0004029">
    <property type="term" value="F:aldehyde dehydrogenase (NAD+) activity"/>
    <property type="evidence" value="ECO:0007669"/>
    <property type="project" value="TreeGrafter"/>
</dbReference>
<dbReference type="Gene3D" id="3.40.309.10">
    <property type="entry name" value="Aldehyde Dehydrogenase, Chain A, domain 2"/>
    <property type="match status" value="1"/>
</dbReference>
<keyword evidence="10" id="KW-1185">Reference proteome</keyword>
<evidence type="ECO:0000256" key="7">
    <source>
        <dbReference type="RuleBase" id="RU003345"/>
    </source>
</evidence>
<keyword evidence="2 4" id="KW-0560">Oxidoreductase</keyword>
<dbReference type="FunFam" id="3.40.605.10:FF:000004">
    <property type="entry name" value="Aldehyde dehydrogenase"/>
    <property type="match status" value="1"/>
</dbReference>
<proteinExistence type="inferred from homology"/>
<dbReference type="GeneID" id="68114998"/>
<evidence type="ECO:0000313" key="10">
    <source>
        <dbReference type="Proteomes" id="UP000444721"/>
    </source>
</evidence>
<dbReference type="InterPro" id="IPR015590">
    <property type="entry name" value="Aldehyde_DH_dom"/>
</dbReference>
<dbReference type="GO" id="GO:0005737">
    <property type="term" value="C:cytoplasm"/>
    <property type="evidence" value="ECO:0007669"/>
    <property type="project" value="TreeGrafter"/>
</dbReference>
<dbReference type="PANTHER" id="PTHR43570">
    <property type="entry name" value="ALDEHYDE DEHYDROGENASE"/>
    <property type="match status" value="1"/>
</dbReference>
<dbReference type="Proteomes" id="UP000444721">
    <property type="component" value="Unassembled WGS sequence"/>
</dbReference>
<protein>
    <recommendedName>
        <fullName evidence="4">Aldehyde dehydrogenase</fullName>
    </recommendedName>
</protein>
<evidence type="ECO:0000259" key="8">
    <source>
        <dbReference type="Pfam" id="PF00171"/>
    </source>
</evidence>
<dbReference type="VEuPathDB" id="AmoebaDB:FDP41_007780"/>
<dbReference type="PIRSF" id="PIRSF036492">
    <property type="entry name" value="ALDH"/>
    <property type="match status" value="1"/>
</dbReference>
<feature type="domain" description="Aldehyde dehydrogenase" evidence="8">
    <location>
        <begin position="16"/>
        <end position="455"/>
    </location>
</feature>
<feature type="active site" evidence="5 6">
    <location>
        <position position="222"/>
    </location>
</feature>
<evidence type="ECO:0000256" key="5">
    <source>
        <dbReference type="PIRSR" id="PIRSR036492-1"/>
    </source>
</evidence>
<dbReference type="RefSeq" id="XP_044568578.1">
    <property type="nucleotide sequence ID" value="XM_044711562.1"/>
</dbReference>
<gene>
    <name evidence="9" type="ORF">FDP41_007780</name>
</gene>
<name>A0A6A5CF10_NAEFO</name>
<evidence type="ECO:0000256" key="1">
    <source>
        <dbReference type="ARBA" id="ARBA00009986"/>
    </source>
</evidence>
<organism evidence="9 10">
    <name type="scientific">Naegleria fowleri</name>
    <name type="common">Brain eating amoeba</name>
    <dbReference type="NCBI Taxonomy" id="5763"/>
    <lineage>
        <taxon>Eukaryota</taxon>
        <taxon>Discoba</taxon>
        <taxon>Heterolobosea</taxon>
        <taxon>Tetramitia</taxon>
        <taxon>Eutetramitia</taxon>
        <taxon>Vahlkampfiidae</taxon>
        <taxon>Naegleria</taxon>
    </lineage>
</organism>
<dbReference type="InterPro" id="IPR016162">
    <property type="entry name" value="Ald_DH_N"/>
</dbReference>
<evidence type="ECO:0000256" key="2">
    <source>
        <dbReference type="ARBA" id="ARBA00023002"/>
    </source>
</evidence>